<gene>
    <name evidence="6" type="ORF">EXU30_07525</name>
</gene>
<keyword evidence="7" id="KW-1185">Reference proteome</keyword>
<dbReference type="OrthoDB" id="9807213at2"/>
<dbReference type="PROSITE" id="PS50889">
    <property type="entry name" value="S4"/>
    <property type="match status" value="1"/>
</dbReference>
<evidence type="ECO:0000313" key="7">
    <source>
        <dbReference type="Proteomes" id="UP000291106"/>
    </source>
</evidence>
<dbReference type="InterPro" id="IPR036986">
    <property type="entry name" value="S4_RNA-bd_sf"/>
</dbReference>
<proteinExistence type="inferred from homology"/>
<dbReference type="GO" id="GO:0006364">
    <property type="term" value="P:rRNA processing"/>
    <property type="evidence" value="ECO:0007669"/>
    <property type="project" value="UniProtKB-ARBA"/>
</dbReference>
<dbReference type="GO" id="GO:0009982">
    <property type="term" value="F:pseudouridine synthase activity"/>
    <property type="evidence" value="ECO:0007669"/>
    <property type="project" value="InterPro"/>
</dbReference>
<evidence type="ECO:0000256" key="2">
    <source>
        <dbReference type="ARBA" id="ARBA00023235"/>
    </source>
</evidence>
<dbReference type="EMBL" id="CP036200">
    <property type="protein sequence ID" value="QBF82560.1"/>
    <property type="molecule type" value="Genomic_DNA"/>
</dbReference>
<dbReference type="Pfam" id="PF00849">
    <property type="entry name" value="PseudoU_synth_2"/>
    <property type="match status" value="1"/>
</dbReference>
<evidence type="ECO:0000256" key="1">
    <source>
        <dbReference type="ARBA" id="ARBA00008348"/>
    </source>
</evidence>
<evidence type="ECO:0000259" key="5">
    <source>
        <dbReference type="Pfam" id="PF00849"/>
    </source>
</evidence>
<dbReference type="RefSeq" id="WP_130598810.1">
    <property type="nucleotide sequence ID" value="NZ_CP036200.1"/>
</dbReference>
<keyword evidence="2 4" id="KW-0413">Isomerase</keyword>
<dbReference type="SUPFAM" id="SSF55174">
    <property type="entry name" value="Alpha-L RNA-binding motif"/>
    <property type="match status" value="1"/>
</dbReference>
<protein>
    <recommendedName>
        <fullName evidence="4">Pseudouridine synthase</fullName>
        <ecNumber evidence="4">5.4.99.-</ecNumber>
    </recommendedName>
</protein>
<dbReference type="KEGG" id="smai:EXU30_07525"/>
<dbReference type="GO" id="GO:0001522">
    <property type="term" value="P:pseudouridine synthesis"/>
    <property type="evidence" value="ECO:0007669"/>
    <property type="project" value="InterPro"/>
</dbReference>
<dbReference type="Gene3D" id="3.30.70.1560">
    <property type="entry name" value="Alpha-L RNA-binding motif"/>
    <property type="match status" value="1"/>
</dbReference>
<dbReference type="PANTHER" id="PTHR47683:SF2">
    <property type="entry name" value="RNA-BINDING S4 DOMAIN-CONTAINING PROTEIN"/>
    <property type="match status" value="1"/>
</dbReference>
<dbReference type="AlphaFoldDB" id="A0A411PGQ0"/>
<comment type="similarity">
    <text evidence="1 4">Belongs to the pseudouridine synthase RsuA family.</text>
</comment>
<evidence type="ECO:0000313" key="6">
    <source>
        <dbReference type="EMBL" id="QBF82560.1"/>
    </source>
</evidence>
<dbReference type="EC" id="5.4.99.-" evidence="4"/>
<sequence>MTQYRLAHYLAMCGVASRKNASKLITEGRVKIDGRLANHTDKVDDAQVPDIYVDDIAVDKPEAKQYWIYHKPVGIDCNLDAQRQASLIHHLPEDVRLFSVGRLDKDSRGLLLLTNDGLFNQQLMHPEFHYPKTYHVTVEREFDAEFIHKMATGVSYKDVTTKPCHVSAIGEIGSTRQFEICLTQGMNRQIRRMAKALGYYVCDLQRIAIGELTFADVNEGEMRQLTNDELASLRSLTKAD</sequence>
<accession>A0A411PGQ0</accession>
<dbReference type="InterPro" id="IPR020094">
    <property type="entry name" value="TruA/RsuA/RluB/E/F_N"/>
</dbReference>
<evidence type="ECO:0000256" key="3">
    <source>
        <dbReference type="PROSITE-ProRule" id="PRU00182"/>
    </source>
</evidence>
<dbReference type="InterPro" id="IPR018496">
    <property type="entry name" value="PsdUridine_synth_RsuA/RluB_CS"/>
</dbReference>
<reference evidence="6 7" key="1">
    <citation type="submission" date="2019-02" db="EMBL/GenBank/DDBJ databases">
        <title>Shewanella sp. D4-2 isolated from Dokdo Island.</title>
        <authorList>
            <person name="Baek K."/>
        </authorList>
    </citation>
    <scope>NUCLEOTIDE SEQUENCE [LARGE SCALE GENOMIC DNA]</scope>
    <source>
        <strain evidence="6 7">D4-2</strain>
    </source>
</reference>
<dbReference type="GO" id="GO:0140098">
    <property type="term" value="F:catalytic activity, acting on RNA"/>
    <property type="evidence" value="ECO:0007669"/>
    <property type="project" value="UniProtKB-ARBA"/>
</dbReference>
<dbReference type="NCBIfam" id="TIGR00093">
    <property type="entry name" value="pseudouridine synthase"/>
    <property type="match status" value="1"/>
</dbReference>
<dbReference type="GO" id="GO:0003723">
    <property type="term" value="F:RNA binding"/>
    <property type="evidence" value="ECO:0007669"/>
    <property type="project" value="UniProtKB-KW"/>
</dbReference>
<dbReference type="SUPFAM" id="SSF55120">
    <property type="entry name" value="Pseudouridine synthase"/>
    <property type="match status" value="1"/>
</dbReference>
<dbReference type="CDD" id="cd00165">
    <property type="entry name" value="S4"/>
    <property type="match status" value="1"/>
</dbReference>
<dbReference type="Gene3D" id="3.30.70.580">
    <property type="entry name" value="Pseudouridine synthase I, catalytic domain, N-terminal subdomain"/>
    <property type="match status" value="1"/>
</dbReference>
<dbReference type="PANTHER" id="PTHR47683">
    <property type="entry name" value="PSEUDOURIDINE SYNTHASE FAMILY PROTEIN-RELATED"/>
    <property type="match status" value="1"/>
</dbReference>
<name>A0A411PGQ0_9GAMM</name>
<feature type="domain" description="Pseudouridine synthase RsuA/RluA-like" evidence="5">
    <location>
        <begin position="65"/>
        <end position="195"/>
    </location>
</feature>
<dbReference type="InterPro" id="IPR000748">
    <property type="entry name" value="PsdUridine_synth_RsuA/RluB/E/F"/>
</dbReference>
<organism evidence="6 7">
    <name type="scientific">Shewanella maritima</name>
    <dbReference type="NCBI Taxonomy" id="2520507"/>
    <lineage>
        <taxon>Bacteria</taxon>
        <taxon>Pseudomonadati</taxon>
        <taxon>Pseudomonadota</taxon>
        <taxon>Gammaproteobacteria</taxon>
        <taxon>Alteromonadales</taxon>
        <taxon>Shewanellaceae</taxon>
        <taxon>Shewanella</taxon>
    </lineage>
</organism>
<dbReference type="InterPro" id="IPR020103">
    <property type="entry name" value="PsdUridine_synth_cat_dom_sf"/>
</dbReference>
<dbReference type="Proteomes" id="UP000291106">
    <property type="component" value="Chromosome"/>
</dbReference>
<dbReference type="Gene3D" id="3.10.290.10">
    <property type="entry name" value="RNA-binding S4 domain"/>
    <property type="match status" value="1"/>
</dbReference>
<dbReference type="PROSITE" id="PS01149">
    <property type="entry name" value="PSI_RSU"/>
    <property type="match status" value="1"/>
</dbReference>
<evidence type="ECO:0000256" key="4">
    <source>
        <dbReference type="RuleBase" id="RU003887"/>
    </source>
</evidence>
<dbReference type="InterPro" id="IPR006145">
    <property type="entry name" value="PsdUridine_synth_RsuA/RluA"/>
</dbReference>
<dbReference type="InterPro" id="IPR050343">
    <property type="entry name" value="RsuA_PseudoU_synthase"/>
</dbReference>
<keyword evidence="3" id="KW-0694">RNA-binding</keyword>
<dbReference type="InterPro" id="IPR042092">
    <property type="entry name" value="PsdUridine_s_RsuA/RluB/E/F_cat"/>
</dbReference>